<feature type="signal peptide" evidence="1">
    <location>
        <begin position="1"/>
        <end position="21"/>
    </location>
</feature>
<feature type="chain" id="PRO_5047446722" description="DUF2380 domain-containing protein" evidence="1">
    <location>
        <begin position="22"/>
        <end position="172"/>
    </location>
</feature>
<keyword evidence="3" id="KW-1185">Reference proteome</keyword>
<proteinExistence type="predicted"/>
<protein>
    <recommendedName>
        <fullName evidence="4">DUF2380 domain-containing protein</fullName>
    </recommendedName>
</protein>
<dbReference type="Proteomes" id="UP001296873">
    <property type="component" value="Unassembled WGS sequence"/>
</dbReference>
<dbReference type="RefSeq" id="WP_200340845.1">
    <property type="nucleotide sequence ID" value="NZ_NRRL01000025.1"/>
</dbReference>
<accession>A0ABS1DEX2</accession>
<organism evidence="2 3">
    <name type="scientific">Rhodovibrio sodomensis</name>
    <dbReference type="NCBI Taxonomy" id="1088"/>
    <lineage>
        <taxon>Bacteria</taxon>
        <taxon>Pseudomonadati</taxon>
        <taxon>Pseudomonadota</taxon>
        <taxon>Alphaproteobacteria</taxon>
        <taxon>Rhodospirillales</taxon>
        <taxon>Rhodovibrionaceae</taxon>
        <taxon>Rhodovibrio</taxon>
    </lineage>
</organism>
<dbReference type="Pfam" id="PF11684">
    <property type="entry name" value="DUF3280"/>
    <property type="match status" value="1"/>
</dbReference>
<evidence type="ECO:0008006" key="4">
    <source>
        <dbReference type="Google" id="ProtNLM"/>
    </source>
</evidence>
<evidence type="ECO:0000256" key="1">
    <source>
        <dbReference type="SAM" id="SignalP"/>
    </source>
</evidence>
<name>A0ABS1DEX2_9PROT</name>
<sequence length="172" mass="18511">MRLFLIACAIFFAATARAAWADDTASTGTATVVFGFELQDTSGEPHTDALDRRLQAATEVLRQGLDARARYAVVSLDGHADAIAQAGYLAGCNGCELAIARKAGGQYSVRGLVHKVSTLILYIEVSVTDVESERVVCHGRVSIRGDTEQAYRRGVRFLIKQHLSAPPEAKTC</sequence>
<gene>
    <name evidence="2" type="ORF">CKO28_10855</name>
</gene>
<evidence type="ECO:0000313" key="2">
    <source>
        <dbReference type="EMBL" id="MBK1668531.1"/>
    </source>
</evidence>
<evidence type="ECO:0000313" key="3">
    <source>
        <dbReference type="Proteomes" id="UP001296873"/>
    </source>
</evidence>
<dbReference type="EMBL" id="NRRL01000025">
    <property type="protein sequence ID" value="MBK1668531.1"/>
    <property type="molecule type" value="Genomic_DNA"/>
</dbReference>
<comment type="caution">
    <text evidence="2">The sequence shown here is derived from an EMBL/GenBank/DDBJ whole genome shotgun (WGS) entry which is preliminary data.</text>
</comment>
<dbReference type="InterPro" id="IPR021698">
    <property type="entry name" value="DUF3280"/>
</dbReference>
<reference evidence="2 3" key="1">
    <citation type="journal article" date="2020" name="Microorganisms">
        <title>Osmotic Adaptation and Compatible Solute Biosynthesis of Phototrophic Bacteria as Revealed from Genome Analyses.</title>
        <authorList>
            <person name="Imhoff J.F."/>
            <person name="Rahn T."/>
            <person name="Kunzel S."/>
            <person name="Keller A."/>
            <person name="Neulinger S.C."/>
        </authorList>
    </citation>
    <scope>NUCLEOTIDE SEQUENCE [LARGE SCALE GENOMIC DNA]</scope>
    <source>
        <strain evidence="2 3">DSM 9895</strain>
    </source>
</reference>
<keyword evidence="1" id="KW-0732">Signal</keyword>